<reference evidence="3" key="1">
    <citation type="submission" date="2019-08" db="EMBL/GenBank/DDBJ databases">
        <authorList>
            <person name="Kucharzyk K."/>
            <person name="Murdoch R.W."/>
            <person name="Higgins S."/>
            <person name="Loffler F."/>
        </authorList>
    </citation>
    <scope>NUCLEOTIDE SEQUENCE</scope>
</reference>
<dbReference type="PANTHER" id="PTHR44591:SF3">
    <property type="entry name" value="RESPONSE REGULATORY DOMAIN-CONTAINING PROTEIN"/>
    <property type="match status" value="1"/>
</dbReference>
<comment type="caution">
    <text evidence="3">The sequence shown here is derived from an EMBL/GenBank/DDBJ whole genome shotgun (WGS) entry which is preliminary data.</text>
</comment>
<dbReference type="InterPro" id="IPR050595">
    <property type="entry name" value="Bact_response_regulator"/>
</dbReference>
<keyword evidence="1" id="KW-0597">Phosphoprotein</keyword>
<sequence length="121" mass="14027">MKKRVLIIDDKPTIAKIIQVYLNETFDCIYFEDPIKAIAWLQESNLPDLIISDINMPNMNGVEFLDYIKKNELYKSIPFVILSSEDSTSQKISLLEKGADDYISKPFNPMELKVRLKKIVQ</sequence>
<dbReference type="Pfam" id="PF00072">
    <property type="entry name" value="Response_reg"/>
    <property type="match status" value="1"/>
</dbReference>
<evidence type="ECO:0000313" key="3">
    <source>
        <dbReference type="EMBL" id="MPM69004.1"/>
    </source>
</evidence>
<accession>A0A645C4Y1</accession>
<dbReference type="PROSITE" id="PS50110">
    <property type="entry name" value="RESPONSE_REGULATORY"/>
    <property type="match status" value="1"/>
</dbReference>
<dbReference type="InterPro" id="IPR001789">
    <property type="entry name" value="Sig_transdc_resp-reg_receiver"/>
</dbReference>
<protein>
    <submittedName>
        <fullName evidence="3">Phosphate regulon transcriptional regulatory protein PhoB</fullName>
    </submittedName>
</protein>
<proteinExistence type="predicted"/>
<feature type="domain" description="Response regulatory" evidence="2">
    <location>
        <begin position="4"/>
        <end position="120"/>
    </location>
</feature>
<dbReference type="Gene3D" id="3.40.50.2300">
    <property type="match status" value="1"/>
</dbReference>
<dbReference type="InterPro" id="IPR011006">
    <property type="entry name" value="CheY-like_superfamily"/>
</dbReference>
<dbReference type="SUPFAM" id="SSF52172">
    <property type="entry name" value="CheY-like"/>
    <property type="match status" value="1"/>
</dbReference>
<dbReference type="GO" id="GO:0000160">
    <property type="term" value="P:phosphorelay signal transduction system"/>
    <property type="evidence" value="ECO:0007669"/>
    <property type="project" value="InterPro"/>
</dbReference>
<dbReference type="AlphaFoldDB" id="A0A645C4Y1"/>
<dbReference type="SMART" id="SM00448">
    <property type="entry name" value="REC"/>
    <property type="match status" value="1"/>
</dbReference>
<name>A0A645C4Y1_9ZZZZ</name>
<evidence type="ECO:0000256" key="1">
    <source>
        <dbReference type="ARBA" id="ARBA00022553"/>
    </source>
</evidence>
<gene>
    <name evidence="3" type="primary">phoB_19</name>
    <name evidence="3" type="ORF">SDC9_115941</name>
</gene>
<evidence type="ECO:0000259" key="2">
    <source>
        <dbReference type="PROSITE" id="PS50110"/>
    </source>
</evidence>
<organism evidence="3">
    <name type="scientific">bioreactor metagenome</name>
    <dbReference type="NCBI Taxonomy" id="1076179"/>
    <lineage>
        <taxon>unclassified sequences</taxon>
        <taxon>metagenomes</taxon>
        <taxon>ecological metagenomes</taxon>
    </lineage>
</organism>
<dbReference type="PANTHER" id="PTHR44591">
    <property type="entry name" value="STRESS RESPONSE REGULATOR PROTEIN 1"/>
    <property type="match status" value="1"/>
</dbReference>
<dbReference type="EMBL" id="VSSQ01022593">
    <property type="protein sequence ID" value="MPM69004.1"/>
    <property type="molecule type" value="Genomic_DNA"/>
</dbReference>